<evidence type="ECO:0000313" key="1">
    <source>
        <dbReference type="EMBL" id="CAB3993153.1"/>
    </source>
</evidence>
<dbReference type="CDD" id="cd22823">
    <property type="entry name" value="Gal_Rha_Lectin"/>
    <property type="match status" value="1"/>
</dbReference>
<dbReference type="Gene3D" id="2.60.120.740">
    <property type="match status" value="1"/>
</dbReference>
<accession>A0A6S7GNB8</accession>
<proteinExistence type="predicted"/>
<dbReference type="EMBL" id="CACRXK020002197">
    <property type="protein sequence ID" value="CAB3993153.1"/>
    <property type="molecule type" value="Genomic_DNA"/>
</dbReference>
<protein>
    <submittedName>
        <fullName evidence="1">Uncharacterized protein</fullName>
    </submittedName>
</protein>
<organism evidence="1 2">
    <name type="scientific">Paramuricea clavata</name>
    <name type="common">Red gorgonian</name>
    <name type="synonym">Violescent sea-whip</name>
    <dbReference type="NCBI Taxonomy" id="317549"/>
    <lineage>
        <taxon>Eukaryota</taxon>
        <taxon>Metazoa</taxon>
        <taxon>Cnidaria</taxon>
        <taxon>Anthozoa</taxon>
        <taxon>Octocorallia</taxon>
        <taxon>Malacalcyonacea</taxon>
        <taxon>Plexauridae</taxon>
        <taxon>Paramuricea</taxon>
    </lineage>
</organism>
<dbReference type="AlphaFoldDB" id="A0A6S7GNB8"/>
<evidence type="ECO:0000313" key="2">
    <source>
        <dbReference type="Proteomes" id="UP001152795"/>
    </source>
</evidence>
<gene>
    <name evidence="1" type="ORF">PACLA_8A087613</name>
</gene>
<name>A0A6S7GNB8_PARCT</name>
<dbReference type="InterPro" id="IPR043159">
    <property type="entry name" value="Lectin_gal-bd_sf"/>
</dbReference>
<reference evidence="1" key="1">
    <citation type="submission" date="2020-04" db="EMBL/GenBank/DDBJ databases">
        <authorList>
            <person name="Alioto T."/>
            <person name="Alioto T."/>
            <person name="Gomez Garrido J."/>
        </authorList>
    </citation>
    <scope>NUCLEOTIDE SEQUENCE</scope>
    <source>
        <strain evidence="1">A484AB</strain>
    </source>
</reference>
<comment type="caution">
    <text evidence="1">The sequence shown here is derived from an EMBL/GenBank/DDBJ whole genome shotgun (WGS) entry which is preliminary data.</text>
</comment>
<dbReference type="Proteomes" id="UP001152795">
    <property type="component" value="Unassembled WGS sequence"/>
</dbReference>
<keyword evidence="2" id="KW-1185">Reference proteome</keyword>
<sequence>MYAKGNPGNSNLVLKSHNRDCDSVTYRPTENGNLGYYYLHFDYKICIGSRSGGCPKENEHVYIPKEACQVDDICQNALSYVYQRKFAHEKKHMIQCYLGRRIKIIWVNYDSAKTTVVLTKARKFMQHKCDGKITCTFSIRKADFLGSSSCPGESDTFLVRYTCEVGAKLAALKANGKKSATSFQIQLGVLQGDDKFVQIVVSKIRSNSTPTYHPGKDLLPYDVNTVDNQSYIAAQLDGTNINQNGVFTVGDGKRYAPTSTRKRRSTNYRNVELEAKTYYSVFKEHLKMQIYTTIQIGWTLSKQISCYKLQRSRPP</sequence>